<dbReference type="NCBIfam" id="NF033846">
    <property type="entry name" value="Rumino_NPXTG"/>
    <property type="match status" value="1"/>
</dbReference>
<feature type="signal peptide" evidence="3">
    <location>
        <begin position="1"/>
        <end position="26"/>
    </location>
</feature>
<keyword evidence="5" id="KW-1185">Reference proteome</keyword>
<organism evidence="4 5">
    <name type="scientific">Ruminococcus albus 8</name>
    <dbReference type="NCBI Taxonomy" id="246199"/>
    <lineage>
        <taxon>Bacteria</taxon>
        <taxon>Bacillati</taxon>
        <taxon>Bacillota</taxon>
        <taxon>Clostridia</taxon>
        <taxon>Eubacteriales</taxon>
        <taxon>Oscillospiraceae</taxon>
        <taxon>Ruminococcus</taxon>
    </lineage>
</organism>
<evidence type="ECO:0000256" key="2">
    <source>
        <dbReference type="SAM" id="Phobius"/>
    </source>
</evidence>
<comment type="caution">
    <text evidence="4">The sequence shown here is derived from an EMBL/GenBank/DDBJ whole genome shotgun (WGS) entry which is preliminary data.</text>
</comment>
<feature type="chain" id="PRO_5003247005" evidence="3">
    <location>
        <begin position="27"/>
        <end position="345"/>
    </location>
</feature>
<keyword evidence="3" id="KW-0732">Signal</keyword>
<keyword evidence="4" id="KW-0449">Lipoprotein</keyword>
<keyword evidence="2" id="KW-1133">Transmembrane helix</keyword>
<sequence length="345" mass="35739">MKLTRIFAGMAASVVAASCLALSASAVELKEGEKETPKFNLILITSDIPADDYDSDDNGDFALMGDKPVKVTNVTLTVGSETYHLDAAPFKSDQDYLTWNVVNTYASDFEGIVPSSIPGEGDTVSIDFTIETDAELNGNVGIAFQTDETWNFRNCYNPNDTEASAKATFPNQCVGVQGGEYGFDTSVACEDAVISGAGDYHISIAASGEINDGAQVFEDGTTRSGYAAKWAMNKSYEPQAEEESKAESGAESKNESKSESGTDSKSDSKADSKSADSSKAADSSKKSSTTTTTTTGKTTTTTSSAAASDASKASDDTNQATGATAGLALAGLAIAGAAAVVSKRK</sequence>
<keyword evidence="2" id="KW-0472">Membrane</keyword>
<dbReference type="STRING" id="246199.CUS_4615"/>
<feature type="region of interest" description="Disordered" evidence="1">
    <location>
        <begin position="237"/>
        <end position="319"/>
    </location>
</feature>
<proteinExistence type="predicted"/>
<evidence type="ECO:0000313" key="5">
    <source>
        <dbReference type="Proteomes" id="UP000004259"/>
    </source>
</evidence>
<name>E9S968_RUMAL</name>
<dbReference type="PROSITE" id="PS51257">
    <property type="entry name" value="PROKAR_LIPOPROTEIN"/>
    <property type="match status" value="1"/>
</dbReference>
<accession>E9S968</accession>
<reference evidence="4 5" key="1">
    <citation type="submission" date="2011-02" db="EMBL/GenBank/DDBJ databases">
        <authorList>
            <person name="Nelson K.E."/>
            <person name="Sutton G."/>
            <person name="Torralba M."/>
            <person name="Durkin S."/>
            <person name="Harkins D."/>
            <person name="Montgomery R."/>
            <person name="Ziemer C."/>
            <person name="Klaassens E."/>
            <person name="Ocuiv P."/>
            <person name="Morrison M."/>
        </authorList>
    </citation>
    <scope>NUCLEOTIDE SEQUENCE [LARGE SCALE GENOMIC DNA]</scope>
    <source>
        <strain evidence="4 5">8</strain>
    </source>
</reference>
<feature type="compositionally biased region" description="Low complexity" evidence="1">
    <location>
        <begin position="277"/>
        <end position="319"/>
    </location>
</feature>
<dbReference type="RefSeq" id="WP_002847506.1">
    <property type="nucleotide sequence ID" value="NZ_ADKM02000034.1"/>
</dbReference>
<evidence type="ECO:0000256" key="3">
    <source>
        <dbReference type="SAM" id="SignalP"/>
    </source>
</evidence>
<protein>
    <submittedName>
        <fullName evidence="4">Putative lipoprotein</fullName>
    </submittedName>
</protein>
<evidence type="ECO:0000256" key="1">
    <source>
        <dbReference type="SAM" id="MobiDB-lite"/>
    </source>
</evidence>
<feature type="compositionally biased region" description="Basic and acidic residues" evidence="1">
    <location>
        <begin position="242"/>
        <end position="276"/>
    </location>
</feature>
<dbReference type="AlphaFoldDB" id="E9S968"/>
<evidence type="ECO:0000313" key="4">
    <source>
        <dbReference type="EMBL" id="EGC04193.1"/>
    </source>
</evidence>
<dbReference type="EMBL" id="ADKM02000034">
    <property type="protein sequence ID" value="EGC04193.1"/>
    <property type="molecule type" value="Genomic_DNA"/>
</dbReference>
<dbReference type="Proteomes" id="UP000004259">
    <property type="component" value="Unassembled WGS sequence"/>
</dbReference>
<dbReference type="eggNOG" id="ENOG503253B">
    <property type="taxonomic scope" value="Bacteria"/>
</dbReference>
<keyword evidence="2" id="KW-0812">Transmembrane</keyword>
<feature type="transmembrane region" description="Helical" evidence="2">
    <location>
        <begin position="320"/>
        <end position="341"/>
    </location>
</feature>
<gene>
    <name evidence="4" type="ORF">CUS_4615</name>
</gene>